<keyword evidence="2" id="KW-1185">Reference proteome</keyword>
<organism evidence="1 2">
    <name type="scientific">Streptomyces cellulosae</name>
    <dbReference type="NCBI Taxonomy" id="1968"/>
    <lineage>
        <taxon>Bacteria</taxon>
        <taxon>Bacillati</taxon>
        <taxon>Actinomycetota</taxon>
        <taxon>Actinomycetes</taxon>
        <taxon>Kitasatosporales</taxon>
        <taxon>Streptomycetaceae</taxon>
        <taxon>Streptomyces</taxon>
    </lineage>
</organism>
<dbReference type="RefSeq" id="WP_381726235.1">
    <property type="nucleotide sequence ID" value="NZ_JBHVBU010000021.1"/>
</dbReference>
<protein>
    <submittedName>
        <fullName evidence="1">Uncharacterized protein</fullName>
    </submittedName>
</protein>
<accession>A0ABW6JG89</accession>
<evidence type="ECO:0000313" key="1">
    <source>
        <dbReference type="EMBL" id="MFE7963435.1"/>
    </source>
</evidence>
<dbReference type="EMBL" id="JBHVBU010000021">
    <property type="protein sequence ID" value="MFE7963435.1"/>
    <property type="molecule type" value="Genomic_DNA"/>
</dbReference>
<proteinExistence type="predicted"/>
<sequence>MNVTAHTAHPAVETVEVEVYPDGTMGTFEVETVDVSELRDGDQILYRTRSGMEFFTSVTGNAFRTSYQSPRTGAIVHGNWLVGIGRRLYVEPGTTFRRAVDPKAVQRAADAARQENMAAILESARRSYRQMTS</sequence>
<comment type="caution">
    <text evidence="1">The sequence shown here is derived from an EMBL/GenBank/DDBJ whole genome shotgun (WGS) entry which is preliminary data.</text>
</comment>
<dbReference type="Proteomes" id="UP001600650">
    <property type="component" value="Unassembled WGS sequence"/>
</dbReference>
<gene>
    <name evidence="1" type="ORF">ACFU0X_10335</name>
</gene>
<reference evidence="1 2" key="1">
    <citation type="submission" date="2024-09" db="EMBL/GenBank/DDBJ databases">
        <title>The Natural Products Discovery Center: Release of the First 8490 Sequenced Strains for Exploring Actinobacteria Biosynthetic Diversity.</title>
        <authorList>
            <person name="Kalkreuter E."/>
            <person name="Kautsar S.A."/>
            <person name="Yang D."/>
            <person name="Bader C.D."/>
            <person name="Teijaro C.N."/>
            <person name="Fluegel L."/>
            <person name="Davis C.M."/>
            <person name="Simpson J.R."/>
            <person name="Lauterbach L."/>
            <person name="Steele A.D."/>
            <person name="Gui C."/>
            <person name="Meng S."/>
            <person name="Li G."/>
            <person name="Viehrig K."/>
            <person name="Ye F."/>
            <person name="Su P."/>
            <person name="Kiefer A.F."/>
            <person name="Nichols A."/>
            <person name="Cepeda A.J."/>
            <person name="Yan W."/>
            <person name="Fan B."/>
            <person name="Jiang Y."/>
            <person name="Adhikari A."/>
            <person name="Zheng C.-J."/>
            <person name="Schuster L."/>
            <person name="Cowan T.M."/>
            <person name="Smanski M.J."/>
            <person name="Chevrette M.G."/>
            <person name="De Carvalho L.P.S."/>
            <person name="Shen B."/>
        </authorList>
    </citation>
    <scope>NUCLEOTIDE SEQUENCE [LARGE SCALE GENOMIC DNA]</scope>
    <source>
        <strain evidence="1 2">NPDC057399</strain>
    </source>
</reference>
<name>A0ABW6JG89_STRCE</name>
<evidence type="ECO:0000313" key="2">
    <source>
        <dbReference type="Proteomes" id="UP001600650"/>
    </source>
</evidence>